<evidence type="ECO:0000313" key="9">
    <source>
        <dbReference type="EMBL" id="QAT17060.1"/>
    </source>
</evidence>
<accession>A0A410P4L7</accession>
<dbReference type="InterPro" id="IPR007624">
    <property type="entry name" value="RNA_pol_sigma70_r3"/>
</dbReference>
<dbReference type="KEGG" id="vai:BU251_04580"/>
<dbReference type="PANTHER" id="PTHR30603:SF60">
    <property type="entry name" value="RNA POLYMERASE SIGMA FACTOR RPOD"/>
    <property type="match status" value="1"/>
</dbReference>
<dbReference type="GO" id="GO:0006352">
    <property type="term" value="P:DNA-templated transcription initiation"/>
    <property type="evidence" value="ECO:0007669"/>
    <property type="project" value="InterPro"/>
</dbReference>
<dbReference type="Pfam" id="PF04545">
    <property type="entry name" value="Sigma70_r4"/>
    <property type="match status" value="1"/>
</dbReference>
<dbReference type="InterPro" id="IPR013324">
    <property type="entry name" value="RNA_pol_sigma_r3/r4-like"/>
</dbReference>
<proteinExistence type="inferred from homology"/>
<dbReference type="PROSITE" id="PS00716">
    <property type="entry name" value="SIGMA70_2"/>
    <property type="match status" value="1"/>
</dbReference>
<dbReference type="NCBIfam" id="TIGR02937">
    <property type="entry name" value="sigma70-ECF"/>
    <property type="match status" value="1"/>
</dbReference>
<gene>
    <name evidence="9" type="ORF">BU251_04580</name>
</gene>
<dbReference type="AlphaFoldDB" id="A0A410P4L7"/>
<dbReference type="EMBL" id="CP019384">
    <property type="protein sequence ID" value="QAT17060.1"/>
    <property type="molecule type" value="Genomic_DNA"/>
</dbReference>
<protein>
    <recommendedName>
        <fullName evidence="6">RNA polymerase sigma factor</fullName>
    </recommendedName>
</protein>
<evidence type="ECO:0000256" key="6">
    <source>
        <dbReference type="RuleBase" id="RU362124"/>
    </source>
</evidence>
<dbReference type="Pfam" id="PF04539">
    <property type="entry name" value="Sigma70_r3"/>
    <property type="match status" value="1"/>
</dbReference>
<dbReference type="OrthoDB" id="9809557at2"/>
<organism evidence="9 10">
    <name type="scientific">Velamenicoccus archaeovorus</name>
    <dbReference type="NCBI Taxonomy" id="1930593"/>
    <lineage>
        <taxon>Bacteria</taxon>
        <taxon>Pseudomonadati</taxon>
        <taxon>Candidatus Omnitrophota</taxon>
        <taxon>Candidatus Velamenicoccus</taxon>
    </lineage>
</organism>
<keyword evidence="4 6" id="KW-0238">DNA-binding</keyword>
<comment type="function">
    <text evidence="6">Sigma factors are initiation factors that promote the attachment of RNA polymerase to specific initiation sites and are then released.</text>
</comment>
<evidence type="ECO:0000256" key="1">
    <source>
        <dbReference type="ARBA" id="ARBA00007788"/>
    </source>
</evidence>
<evidence type="ECO:0000256" key="5">
    <source>
        <dbReference type="ARBA" id="ARBA00023163"/>
    </source>
</evidence>
<keyword evidence="5 6" id="KW-0804">Transcription</keyword>
<dbReference type="PANTHER" id="PTHR30603">
    <property type="entry name" value="RNA POLYMERASE SIGMA FACTOR RPO"/>
    <property type="match status" value="1"/>
</dbReference>
<dbReference type="PIRSF" id="PIRSF000770">
    <property type="entry name" value="RNA_pol_sigma-SigE/K"/>
    <property type="match status" value="1"/>
</dbReference>
<sequence length="272" mass="31545">MENIKSYIKEVRKIPLLTAKEEVELSKKAQRGDKKSRDHMIRANLRLVINIAKKYMYLGIPLMDLIEEGNVGLMKAVEKFNPSKGFRFSTYAAWWIKQSITRSVFDQSRTIRIPVYVNELLSKYKKTNERLMGKLRRVPTDSEIARSMRMTSDKISKIRGYINKTSSLDAPIDEEGGNEIIDLIEDKTTATPEKEIDQFFNKERLSGLLGIVNERERDVLDLRFGLKDGKIYTLADVSRKLGVSRERVRQIEENALKKLKKFVVEQDKEARL</sequence>
<dbReference type="CDD" id="cd06171">
    <property type="entry name" value="Sigma70_r4"/>
    <property type="match status" value="1"/>
</dbReference>
<dbReference type="InterPro" id="IPR036388">
    <property type="entry name" value="WH-like_DNA-bd_sf"/>
</dbReference>
<dbReference type="PRINTS" id="PR00046">
    <property type="entry name" value="SIGMA70FCT"/>
</dbReference>
<dbReference type="InterPro" id="IPR007630">
    <property type="entry name" value="RNA_pol_sigma70_r4"/>
</dbReference>
<evidence type="ECO:0000256" key="2">
    <source>
        <dbReference type="ARBA" id="ARBA00023015"/>
    </source>
</evidence>
<dbReference type="Pfam" id="PF00140">
    <property type="entry name" value="Sigma70_r1_2"/>
    <property type="match status" value="1"/>
</dbReference>
<keyword evidence="10" id="KW-1185">Reference proteome</keyword>
<dbReference type="GO" id="GO:0003677">
    <property type="term" value="F:DNA binding"/>
    <property type="evidence" value="ECO:0007669"/>
    <property type="project" value="UniProtKB-KW"/>
</dbReference>
<dbReference type="InterPro" id="IPR013325">
    <property type="entry name" value="RNA_pol_sigma_r2"/>
</dbReference>
<dbReference type="Proteomes" id="UP000287243">
    <property type="component" value="Chromosome"/>
</dbReference>
<evidence type="ECO:0000313" key="10">
    <source>
        <dbReference type="Proteomes" id="UP000287243"/>
    </source>
</evidence>
<feature type="domain" description="RNA polymerase sigma-70" evidence="8">
    <location>
        <begin position="233"/>
        <end position="259"/>
    </location>
</feature>
<dbReference type="InterPro" id="IPR009042">
    <property type="entry name" value="RNA_pol_sigma70_r1_2"/>
</dbReference>
<evidence type="ECO:0000256" key="3">
    <source>
        <dbReference type="ARBA" id="ARBA00023082"/>
    </source>
</evidence>
<reference evidence="9 10" key="1">
    <citation type="submission" date="2017-01" db="EMBL/GenBank/DDBJ databases">
        <title>First insights into the biology of 'candidatus Vampirococcus archaeovorus'.</title>
        <authorList>
            <person name="Kizina J."/>
            <person name="Jordan S."/>
            <person name="Stueber K."/>
            <person name="Reinhardt R."/>
            <person name="Harder J."/>
        </authorList>
    </citation>
    <scope>NUCLEOTIDE SEQUENCE [LARGE SCALE GENOMIC DNA]</scope>
    <source>
        <strain evidence="9 10">LiM</strain>
    </source>
</reference>
<dbReference type="Gene3D" id="1.10.10.10">
    <property type="entry name" value="Winged helix-like DNA-binding domain superfamily/Winged helix DNA-binding domain"/>
    <property type="match status" value="2"/>
</dbReference>
<dbReference type="Pfam" id="PF04542">
    <property type="entry name" value="Sigma70_r2"/>
    <property type="match status" value="1"/>
</dbReference>
<keyword evidence="3 6" id="KW-0731">Sigma factor</keyword>
<dbReference type="PROSITE" id="PS00715">
    <property type="entry name" value="SIGMA70_1"/>
    <property type="match status" value="1"/>
</dbReference>
<dbReference type="InterPro" id="IPR000943">
    <property type="entry name" value="RNA_pol_sigma70"/>
</dbReference>
<evidence type="ECO:0000259" key="8">
    <source>
        <dbReference type="PROSITE" id="PS00716"/>
    </source>
</evidence>
<feature type="domain" description="RNA polymerase sigma-70" evidence="7">
    <location>
        <begin position="64"/>
        <end position="77"/>
    </location>
</feature>
<dbReference type="Gene3D" id="1.10.601.10">
    <property type="entry name" value="RNA Polymerase Primary Sigma Factor"/>
    <property type="match status" value="1"/>
</dbReference>
<name>A0A410P4L7_VELA1</name>
<dbReference type="InterPro" id="IPR014284">
    <property type="entry name" value="RNA_pol_sigma-70_dom"/>
</dbReference>
<dbReference type="RefSeq" id="WP_128699701.1">
    <property type="nucleotide sequence ID" value="NZ_CP019384.1"/>
</dbReference>
<dbReference type="SUPFAM" id="SSF88946">
    <property type="entry name" value="Sigma2 domain of RNA polymerase sigma factors"/>
    <property type="match status" value="1"/>
</dbReference>
<dbReference type="GO" id="GO:0016987">
    <property type="term" value="F:sigma factor activity"/>
    <property type="evidence" value="ECO:0007669"/>
    <property type="project" value="UniProtKB-KW"/>
</dbReference>
<dbReference type="SUPFAM" id="SSF88659">
    <property type="entry name" value="Sigma3 and sigma4 domains of RNA polymerase sigma factors"/>
    <property type="match status" value="2"/>
</dbReference>
<evidence type="ECO:0000256" key="4">
    <source>
        <dbReference type="ARBA" id="ARBA00023125"/>
    </source>
</evidence>
<comment type="similarity">
    <text evidence="1 6">Belongs to the sigma-70 factor family.</text>
</comment>
<dbReference type="InterPro" id="IPR007627">
    <property type="entry name" value="RNA_pol_sigma70_r2"/>
</dbReference>
<keyword evidence="2 6" id="KW-0805">Transcription regulation</keyword>
<dbReference type="InterPro" id="IPR050239">
    <property type="entry name" value="Sigma-70_RNA_pol_init_factors"/>
</dbReference>
<evidence type="ECO:0000259" key="7">
    <source>
        <dbReference type="PROSITE" id="PS00715"/>
    </source>
</evidence>